<protein>
    <submittedName>
        <fullName evidence="9">AI-2E family transporter</fullName>
    </submittedName>
</protein>
<dbReference type="GO" id="GO:0055085">
    <property type="term" value="P:transmembrane transport"/>
    <property type="evidence" value="ECO:0007669"/>
    <property type="project" value="TreeGrafter"/>
</dbReference>
<keyword evidence="5 8" id="KW-0812">Transmembrane</keyword>
<evidence type="ECO:0000256" key="3">
    <source>
        <dbReference type="ARBA" id="ARBA00022448"/>
    </source>
</evidence>
<comment type="subcellular location">
    <subcellularLocation>
        <location evidence="1">Cell membrane</location>
        <topology evidence="1">Multi-pass membrane protein</topology>
    </subcellularLocation>
</comment>
<dbReference type="InterPro" id="IPR002549">
    <property type="entry name" value="AI-2E-like"/>
</dbReference>
<evidence type="ECO:0000256" key="8">
    <source>
        <dbReference type="SAM" id="Phobius"/>
    </source>
</evidence>
<keyword evidence="3" id="KW-0813">Transport</keyword>
<dbReference type="AlphaFoldDB" id="A0A9D1X3L9"/>
<feature type="transmembrane region" description="Helical" evidence="8">
    <location>
        <begin position="117"/>
        <end position="143"/>
    </location>
</feature>
<evidence type="ECO:0000256" key="2">
    <source>
        <dbReference type="ARBA" id="ARBA00009773"/>
    </source>
</evidence>
<dbReference type="EMBL" id="DXEQ01000128">
    <property type="protein sequence ID" value="HIX72279.1"/>
    <property type="molecule type" value="Genomic_DNA"/>
</dbReference>
<feature type="transmembrane region" description="Helical" evidence="8">
    <location>
        <begin position="45"/>
        <end position="68"/>
    </location>
</feature>
<gene>
    <name evidence="9" type="ORF">H9849_04585</name>
</gene>
<reference evidence="9" key="2">
    <citation type="submission" date="2021-04" db="EMBL/GenBank/DDBJ databases">
        <authorList>
            <person name="Gilroy R."/>
        </authorList>
    </citation>
    <scope>NUCLEOTIDE SEQUENCE</scope>
    <source>
        <strain evidence="9">ChiSxjej3B15-1167</strain>
    </source>
</reference>
<proteinExistence type="inferred from homology"/>
<dbReference type="PANTHER" id="PTHR21716">
    <property type="entry name" value="TRANSMEMBRANE PROTEIN"/>
    <property type="match status" value="1"/>
</dbReference>
<evidence type="ECO:0000256" key="7">
    <source>
        <dbReference type="ARBA" id="ARBA00023136"/>
    </source>
</evidence>
<keyword evidence="6 8" id="KW-1133">Transmembrane helix</keyword>
<name>A0A9D1X3L9_9FIRM</name>
<feature type="transmembrane region" description="Helical" evidence="8">
    <location>
        <begin position="210"/>
        <end position="236"/>
    </location>
</feature>
<evidence type="ECO:0000313" key="10">
    <source>
        <dbReference type="Proteomes" id="UP000886805"/>
    </source>
</evidence>
<dbReference type="Proteomes" id="UP000886805">
    <property type="component" value="Unassembled WGS sequence"/>
</dbReference>
<dbReference type="Pfam" id="PF01594">
    <property type="entry name" value="AI-2E_transport"/>
    <property type="match status" value="1"/>
</dbReference>
<feature type="transmembrane region" description="Helical" evidence="8">
    <location>
        <begin position="314"/>
        <end position="335"/>
    </location>
</feature>
<dbReference type="PANTHER" id="PTHR21716:SF53">
    <property type="entry name" value="PERMEASE PERM-RELATED"/>
    <property type="match status" value="1"/>
</dbReference>
<evidence type="ECO:0000256" key="6">
    <source>
        <dbReference type="ARBA" id="ARBA00022989"/>
    </source>
</evidence>
<feature type="transmembrane region" description="Helical" evidence="8">
    <location>
        <begin position="356"/>
        <end position="377"/>
    </location>
</feature>
<feature type="transmembrane region" description="Helical" evidence="8">
    <location>
        <begin position="383"/>
        <end position="403"/>
    </location>
</feature>
<evidence type="ECO:0000256" key="1">
    <source>
        <dbReference type="ARBA" id="ARBA00004651"/>
    </source>
</evidence>
<keyword evidence="4" id="KW-1003">Cell membrane</keyword>
<comment type="similarity">
    <text evidence="2">Belongs to the autoinducer-2 exporter (AI-2E) (TC 2.A.86) family.</text>
</comment>
<keyword evidence="7 8" id="KW-0472">Membrane</keyword>
<evidence type="ECO:0000313" key="9">
    <source>
        <dbReference type="EMBL" id="HIX72279.1"/>
    </source>
</evidence>
<sequence>MAKCYSRYTKNQRGTVHFLTGTGSHDALRAQTKRKWIMSKRMKNCMFLIAFGVALYACLNHLGSVIAFCRTVTGLLIPIIAGMIVAFVLNVPVRGFEKLYARLLRKFQIKEEKIENLPLVLISLLSTLICIVLIVMLISTMVIPQLVNSVRSVYLVIQTRIPEWISVLSEYGFDTSWITKAVSSFSLSQIDIEHIVQSILSGAGNFLSSALGIASSTISVLINCAFSLVIALYILLGKKGLGRQCRKLLYAHVRTPIADKIYYIASLISSTYSKFLSSQTIEAFILGFLIFFSFSIFRIPYAVLIAVLTAVLSFIPYIGAFCACFIGAVLVLMVNPLQALLSIVIYQVVQFIENQFIYPHVVGGSVGLAPLWTLIAVLIGGNMFGIVGMIFFIPLAAVCYQLLKEYTNRKLRDKNTIVPETAPAAEDGAHQATEE</sequence>
<organism evidence="9 10">
    <name type="scientific">Candidatus Anaerobutyricum stercoripullorum</name>
    <dbReference type="NCBI Taxonomy" id="2838456"/>
    <lineage>
        <taxon>Bacteria</taxon>
        <taxon>Bacillati</taxon>
        <taxon>Bacillota</taxon>
        <taxon>Clostridia</taxon>
        <taxon>Lachnospirales</taxon>
        <taxon>Lachnospiraceae</taxon>
        <taxon>Anaerobutyricum</taxon>
    </lineage>
</organism>
<evidence type="ECO:0000256" key="4">
    <source>
        <dbReference type="ARBA" id="ARBA00022475"/>
    </source>
</evidence>
<comment type="caution">
    <text evidence="9">The sequence shown here is derived from an EMBL/GenBank/DDBJ whole genome shotgun (WGS) entry which is preliminary data.</text>
</comment>
<dbReference type="GO" id="GO:0005886">
    <property type="term" value="C:plasma membrane"/>
    <property type="evidence" value="ECO:0007669"/>
    <property type="project" value="UniProtKB-SubCell"/>
</dbReference>
<feature type="transmembrane region" description="Helical" evidence="8">
    <location>
        <begin position="74"/>
        <end position="96"/>
    </location>
</feature>
<feature type="transmembrane region" description="Helical" evidence="8">
    <location>
        <begin position="283"/>
        <end position="308"/>
    </location>
</feature>
<evidence type="ECO:0000256" key="5">
    <source>
        <dbReference type="ARBA" id="ARBA00022692"/>
    </source>
</evidence>
<reference evidence="9" key="1">
    <citation type="journal article" date="2021" name="PeerJ">
        <title>Extensive microbial diversity within the chicken gut microbiome revealed by metagenomics and culture.</title>
        <authorList>
            <person name="Gilroy R."/>
            <person name="Ravi A."/>
            <person name="Getino M."/>
            <person name="Pursley I."/>
            <person name="Horton D.L."/>
            <person name="Alikhan N.F."/>
            <person name="Baker D."/>
            <person name="Gharbi K."/>
            <person name="Hall N."/>
            <person name="Watson M."/>
            <person name="Adriaenssens E.M."/>
            <person name="Foster-Nyarko E."/>
            <person name="Jarju S."/>
            <person name="Secka A."/>
            <person name="Antonio M."/>
            <person name="Oren A."/>
            <person name="Chaudhuri R.R."/>
            <person name="La Ragione R."/>
            <person name="Hildebrand F."/>
            <person name="Pallen M.J."/>
        </authorList>
    </citation>
    <scope>NUCLEOTIDE SEQUENCE</scope>
    <source>
        <strain evidence="9">ChiSxjej3B15-1167</strain>
    </source>
</reference>
<accession>A0A9D1X3L9</accession>